<evidence type="ECO:0000256" key="8">
    <source>
        <dbReference type="SAM" id="Phobius"/>
    </source>
</evidence>
<feature type="transmembrane region" description="Helical" evidence="8">
    <location>
        <begin position="14"/>
        <end position="43"/>
    </location>
</feature>
<dbReference type="GO" id="GO:0045454">
    <property type="term" value="P:cell redox homeostasis"/>
    <property type="evidence" value="ECO:0007669"/>
    <property type="project" value="InterPro"/>
</dbReference>
<gene>
    <name evidence="11" type="ORF">SAMN06265338_11310</name>
</gene>
<dbReference type="InterPro" id="IPR017871">
    <property type="entry name" value="ABC_transporter-like_CS"/>
</dbReference>
<dbReference type="EMBL" id="FYDG01000013">
    <property type="protein sequence ID" value="SNB80386.1"/>
    <property type="molecule type" value="Genomic_DNA"/>
</dbReference>
<sequence>MRSLLRLLALYRPYALWIGASLLVSLASLLANVGLIAVAGWFITAMAAAGLAGVSIDYFTPAALIRALAILRSGGRYLDRLISHEATFRLIGGLRAHLFARLEPLAPGALADLRSGDILERLRGDIDRLEHVFLRMVSPLLVAGLAGAILVAALARWSGALAAAAAAIFVLAGVAAPALAAFFGRAPARAASAAAARLRARLTEAIEGLAPLLTTGDDVRRFAGLRRDMADLLAAESRVARIGALGQARVGATGEFAALAILALGAPLAQAGALKSSDLVMGALAALAALEAFAPLAGAFGGFYGVLASADRVFALIDRKPVVAEPDEAASPPEKFDLRLRGVSLTYPGAARPALSQIDCDIAEGARIAFVGPSGAGKSSLADLLLRFRDPSLGEIRLGGVALRKLSRRALHARIVVARQNPHLFTASVADNLRLARSDATDAELWAALAAVGLEETIRALPLGLEAPVGVAGEKLSGGQAKRLGLARVLLSAAPVLFLDEPTEGLDAETARRVLAAILKRAEGRTLLIATHRPAEMAAMDQVIALDGGVIVARKSQPALRATI</sequence>
<dbReference type="GO" id="GO:0034775">
    <property type="term" value="P:glutathione transmembrane transport"/>
    <property type="evidence" value="ECO:0007669"/>
    <property type="project" value="InterPro"/>
</dbReference>
<dbReference type="GO" id="GO:0016887">
    <property type="term" value="F:ATP hydrolysis activity"/>
    <property type="evidence" value="ECO:0007669"/>
    <property type="project" value="InterPro"/>
</dbReference>
<feature type="transmembrane region" description="Helical" evidence="8">
    <location>
        <begin position="279"/>
        <end position="307"/>
    </location>
</feature>
<dbReference type="InterPro" id="IPR014223">
    <property type="entry name" value="ABC_CydC/D"/>
</dbReference>
<dbReference type="Pfam" id="PF00005">
    <property type="entry name" value="ABC_tran"/>
    <property type="match status" value="1"/>
</dbReference>
<protein>
    <submittedName>
        <fullName evidence="11">ATP-binding cassette, subfamily C, CydC</fullName>
    </submittedName>
</protein>
<keyword evidence="5 11" id="KW-0067">ATP-binding</keyword>
<dbReference type="Proteomes" id="UP000198418">
    <property type="component" value="Unassembled WGS sequence"/>
</dbReference>
<keyword evidence="4" id="KW-0547">Nucleotide-binding</keyword>
<dbReference type="PROSITE" id="PS50893">
    <property type="entry name" value="ABC_TRANSPORTER_2"/>
    <property type="match status" value="1"/>
</dbReference>
<feature type="transmembrane region" description="Helical" evidence="8">
    <location>
        <begin position="132"/>
        <end position="155"/>
    </location>
</feature>
<dbReference type="SUPFAM" id="SSF90123">
    <property type="entry name" value="ABC transporter transmembrane region"/>
    <property type="match status" value="1"/>
</dbReference>
<feature type="transmembrane region" description="Helical" evidence="8">
    <location>
        <begin position="49"/>
        <end position="71"/>
    </location>
</feature>
<evidence type="ECO:0000259" key="9">
    <source>
        <dbReference type="PROSITE" id="PS50893"/>
    </source>
</evidence>
<dbReference type="CDD" id="cd03228">
    <property type="entry name" value="ABCC_MRP_Like"/>
    <property type="match status" value="1"/>
</dbReference>
<dbReference type="RefSeq" id="WP_088521968.1">
    <property type="nucleotide sequence ID" value="NZ_FYDG01000013.1"/>
</dbReference>
<evidence type="ECO:0000256" key="5">
    <source>
        <dbReference type="ARBA" id="ARBA00022840"/>
    </source>
</evidence>
<evidence type="ECO:0000313" key="11">
    <source>
        <dbReference type="EMBL" id="SNB80386.1"/>
    </source>
</evidence>
<evidence type="ECO:0000259" key="10">
    <source>
        <dbReference type="PROSITE" id="PS50929"/>
    </source>
</evidence>
<proteinExistence type="inferred from homology"/>
<accession>A0A212S5C9</accession>
<dbReference type="PROSITE" id="PS50929">
    <property type="entry name" value="ABC_TM1F"/>
    <property type="match status" value="1"/>
</dbReference>
<reference evidence="12" key="1">
    <citation type="submission" date="2017-06" db="EMBL/GenBank/DDBJ databases">
        <authorList>
            <person name="Varghese N."/>
            <person name="Submissions S."/>
        </authorList>
    </citation>
    <scope>NUCLEOTIDE SEQUENCE [LARGE SCALE GENOMIC DNA]</scope>
    <source>
        <strain evidence="12">DSM 137</strain>
    </source>
</reference>
<dbReference type="SMART" id="SM00382">
    <property type="entry name" value="AAA"/>
    <property type="match status" value="1"/>
</dbReference>
<evidence type="ECO:0000256" key="1">
    <source>
        <dbReference type="ARBA" id="ARBA00004651"/>
    </source>
</evidence>
<feature type="domain" description="ABC transmembrane type-1" evidence="10">
    <location>
        <begin position="20"/>
        <end position="305"/>
    </location>
</feature>
<dbReference type="PANTHER" id="PTHR43394:SF1">
    <property type="entry name" value="ATP-BINDING CASSETTE SUB-FAMILY B MEMBER 10, MITOCHONDRIAL"/>
    <property type="match status" value="1"/>
</dbReference>
<dbReference type="InterPro" id="IPR011527">
    <property type="entry name" value="ABC1_TM_dom"/>
</dbReference>
<evidence type="ECO:0000256" key="4">
    <source>
        <dbReference type="ARBA" id="ARBA00022741"/>
    </source>
</evidence>
<dbReference type="OrthoDB" id="5288404at2"/>
<feature type="transmembrane region" description="Helical" evidence="8">
    <location>
        <begin position="161"/>
        <end position="183"/>
    </location>
</feature>
<keyword evidence="3 8" id="KW-0812">Transmembrane</keyword>
<dbReference type="Gene3D" id="3.40.50.300">
    <property type="entry name" value="P-loop containing nucleotide triphosphate hydrolases"/>
    <property type="match status" value="1"/>
</dbReference>
<dbReference type="InterPro" id="IPR003593">
    <property type="entry name" value="AAA+_ATPase"/>
</dbReference>
<keyword evidence="7 8" id="KW-0472">Membrane</keyword>
<evidence type="ECO:0000313" key="12">
    <source>
        <dbReference type="Proteomes" id="UP000198418"/>
    </source>
</evidence>
<dbReference type="SUPFAM" id="SSF52540">
    <property type="entry name" value="P-loop containing nucleoside triphosphate hydrolases"/>
    <property type="match status" value="1"/>
</dbReference>
<keyword evidence="6 8" id="KW-1133">Transmembrane helix</keyword>
<dbReference type="GO" id="GO:0015421">
    <property type="term" value="F:ABC-type oligopeptide transporter activity"/>
    <property type="evidence" value="ECO:0007669"/>
    <property type="project" value="TreeGrafter"/>
</dbReference>
<dbReference type="GO" id="GO:0005886">
    <property type="term" value="C:plasma membrane"/>
    <property type="evidence" value="ECO:0007669"/>
    <property type="project" value="UniProtKB-SubCell"/>
</dbReference>
<dbReference type="PANTHER" id="PTHR43394">
    <property type="entry name" value="ATP-DEPENDENT PERMEASE MDL1, MITOCHONDRIAL"/>
    <property type="match status" value="1"/>
</dbReference>
<feature type="transmembrane region" description="Helical" evidence="8">
    <location>
        <begin position="256"/>
        <end position="273"/>
    </location>
</feature>
<dbReference type="InterPro" id="IPR027417">
    <property type="entry name" value="P-loop_NTPase"/>
</dbReference>
<dbReference type="InterPro" id="IPR039421">
    <property type="entry name" value="Type_1_exporter"/>
</dbReference>
<dbReference type="NCBIfam" id="TIGR02868">
    <property type="entry name" value="CydC"/>
    <property type="match status" value="1"/>
</dbReference>
<organism evidence="11 12">
    <name type="scientific">Rhodoblastus acidophilus</name>
    <name type="common">Rhodopseudomonas acidophila</name>
    <dbReference type="NCBI Taxonomy" id="1074"/>
    <lineage>
        <taxon>Bacteria</taxon>
        <taxon>Pseudomonadati</taxon>
        <taxon>Pseudomonadota</taxon>
        <taxon>Alphaproteobacteria</taxon>
        <taxon>Hyphomicrobiales</taxon>
        <taxon>Rhodoblastaceae</taxon>
        <taxon>Rhodoblastus</taxon>
    </lineage>
</organism>
<dbReference type="InterPro" id="IPR036640">
    <property type="entry name" value="ABC1_TM_sf"/>
</dbReference>
<dbReference type="PROSITE" id="PS00211">
    <property type="entry name" value="ABC_TRANSPORTER_1"/>
    <property type="match status" value="1"/>
</dbReference>
<evidence type="ECO:0000256" key="7">
    <source>
        <dbReference type="ARBA" id="ARBA00023136"/>
    </source>
</evidence>
<evidence type="ECO:0000256" key="6">
    <source>
        <dbReference type="ARBA" id="ARBA00022989"/>
    </source>
</evidence>
<dbReference type="AlphaFoldDB" id="A0A212S5C9"/>
<dbReference type="InterPro" id="IPR003439">
    <property type="entry name" value="ABC_transporter-like_ATP-bd"/>
</dbReference>
<evidence type="ECO:0000256" key="2">
    <source>
        <dbReference type="ARBA" id="ARBA00005417"/>
    </source>
</evidence>
<name>A0A212S5C9_RHOAC</name>
<feature type="domain" description="ABC transporter" evidence="9">
    <location>
        <begin position="338"/>
        <end position="564"/>
    </location>
</feature>
<keyword evidence="12" id="KW-1185">Reference proteome</keyword>
<dbReference type="Gene3D" id="1.20.1560.10">
    <property type="entry name" value="ABC transporter type 1, transmembrane domain"/>
    <property type="match status" value="1"/>
</dbReference>
<dbReference type="GO" id="GO:0005524">
    <property type="term" value="F:ATP binding"/>
    <property type="evidence" value="ECO:0007669"/>
    <property type="project" value="UniProtKB-KW"/>
</dbReference>
<comment type="subcellular location">
    <subcellularLocation>
        <location evidence="1">Cell membrane</location>
        <topology evidence="1">Multi-pass membrane protein</topology>
    </subcellularLocation>
</comment>
<comment type="similarity">
    <text evidence="2">Belongs to the ABC transporter superfamily.</text>
</comment>
<evidence type="ECO:0000256" key="3">
    <source>
        <dbReference type="ARBA" id="ARBA00022692"/>
    </source>
</evidence>